<accession>V5YP48</accession>
<dbReference type="EMBL" id="AB853026">
    <property type="protein sequence ID" value="BAO19083.1"/>
    <property type="molecule type" value="Genomic_DNA"/>
</dbReference>
<keyword evidence="2" id="KW-0614">Plasmid</keyword>
<name>V5YP48_9BURK</name>
<dbReference type="RefSeq" id="WP_023842626.1">
    <property type="nucleotide sequence ID" value="NC_022995.1"/>
</dbReference>
<feature type="chain" id="PRO_5004744616" evidence="1">
    <location>
        <begin position="21"/>
        <end position="276"/>
    </location>
</feature>
<proteinExistence type="predicted"/>
<reference evidence="2" key="2">
    <citation type="submission" date="2024-06" db="EMBL/GenBank/DDBJ databases">
        <authorList>
            <person name="Sakai Y."/>
            <person name="Fujii T."/>
        </authorList>
    </citation>
    <scope>NUCLEOTIDE SEQUENCE</scope>
    <source>
        <strain evidence="2">M701</strain>
        <plasmid evidence="2">pM7012</plasmid>
    </source>
</reference>
<evidence type="ECO:0000256" key="1">
    <source>
        <dbReference type="SAM" id="SignalP"/>
    </source>
</evidence>
<sequence length="276" mass="30122">MKKFVAAFAFLLALSPVAMAQSSDPITAANNHVGVQLGVSTLSYHEDARPDQNVGSVLDSESGALPAVSLNASFQGPVFGINNIYVESGVTVIAGSATYKGYQLVANSQTGLGEALRYSHNMLELDYHLKVGKGFRLIPSLQVTPYVEYALRYWDRESSERYVDNDIGLGVLTQYAVTPKLVLGLDASLTRPISAYTNTTNFTEVQKPYWGPTVALTVDYALTKRLHIVGEYQYSHSHFGQSSNVSGVFEGLPGEWYEPTEASTQNRVMVGLNYAF</sequence>
<dbReference type="SUPFAM" id="SSF103515">
    <property type="entry name" value="Autotransporter"/>
    <property type="match status" value="1"/>
</dbReference>
<dbReference type="AlphaFoldDB" id="V5YP48"/>
<feature type="signal peptide" evidence="1">
    <location>
        <begin position="1"/>
        <end position="20"/>
    </location>
</feature>
<evidence type="ECO:0000313" key="2">
    <source>
        <dbReference type="EMBL" id="BAO19083.1"/>
    </source>
</evidence>
<protein>
    <submittedName>
        <fullName evidence="2">Uncharacterized protein</fullName>
    </submittedName>
</protein>
<keyword evidence="1" id="KW-0732">Signal</keyword>
<dbReference type="Gene3D" id="2.40.160.20">
    <property type="match status" value="1"/>
</dbReference>
<reference evidence="2" key="1">
    <citation type="journal article" date="2014" name="Microbiology">
        <title>A 2,4-dichlorophenoxyacetic acid degradation plasmid pM7012 discloses distribution of an unclassified megaplasmid group across bacterial species.</title>
        <authorList>
            <person name="Sakai Y."/>
            <person name="Ogawa N."/>
            <person name="Shimomura Y."/>
            <person name="Fujii T."/>
        </authorList>
    </citation>
    <scope>NUCLEOTIDE SEQUENCE</scope>
    <source>
        <strain evidence="2">M701</strain>
    </source>
</reference>
<dbReference type="InterPro" id="IPR036709">
    <property type="entry name" value="Autotransporte_beta_dom_sf"/>
</dbReference>
<organism evidence="2">
    <name type="scientific">Burkholderia sp. M701</name>
    <dbReference type="NCBI Taxonomy" id="326454"/>
    <lineage>
        <taxon>Bacteria</taxon>
        <taxon>Pseudomonadati</taxon>
        <taxon>Pseudomonadota</taxon>
        <taxon>Betaproteobacteria</taxon>
        <taxon>Burkholderiales</taxon>
        <taxon>Burkholderiaceae</taxon>
        <taxon>Burkholderia</taxon>
    </lineage>
</organism>
<geneLocation type="plasmid" evidence="2">
    <name>pM7012</name>
</geneLocation>